<feature type="non-terminal residue" evidence="1">
    <location>
        <position position="1"/>
    </location>
</feature>
<evidence type="ECO:0000313" key="2">
    <source>
        <dbReference type="Proteomes" id="UP000789920"/>
    </source>
</evidence>
<accession>A0ACA9SSJ3</accession>
<evidence type="ECO:0000313" key="1">
    <source>
        <dbReference type="EMBL" id="CAG8847890.1"/>
    </source>
</evidence>
<organism evidence="1 2">
    <name type="scientific">Racocetra persica</name>
    <dbReference type="NCBI Taxonomy" id="160502"/>
    <lineage>
        <taxon>Eukaryota</taxon>
        <taxon>Fungi</taxon>
        <taxon>Fungi incertae sedis</taxon>
        <taxon>Mucoromycota</taxon>
        <taxon>Glomeromycotina</taxon>
        <taxon>Glomeromycetes</taxon>
        <taxon>Diversisporales</taxon>
        <taxon>Gigasporaceae</taxon>
        <taxon>Racocetra</taxon>
    </lineage>
</organism>
<proteinExistence type="predicted"/>
<keyword evidence="2" id="KW-1185">Reference proteome</keyword>
<protein>
    <submittedName>
        <fullName evidence="1">330_t:CDS:1</fullName>
    </submittedName>
</protein>
<gene>
    <name evidence="1" type="ORF">RPERSI_LOCUS34854</name>
</gene>
<comment type="caution">
    <text evidence="1">The sequence shown here is derived from an EMBL/GenBank/DDBJ whole genome shotgun (WGS) entry which is preliminary data.</text>
</comment>
<dbReference type="EMBL" id="CAJVQC010158219">
    <property type="protein sequence ID" value="CAG8847890.1"/>
    <property type="molecule type" value="Genomic_DNA"/>
</dbReference>
<feature type="non-terminal residue" evidence="1">
    <location>
        <position position="80"/>
    </location>
</feature>
<sequence length="80" mass="9222">LKYGEINHSVTSYGLRFLQLANFIGIPAVTVPAGYNDKNLPIGLQFMAKWYDEATLLRVAKVSEEIFGIKRRRPAEKYWF</sequence>
<dbReference type="Proteomes" id="UP000789920">
    <property type="component" value="Unassembled WGS sequence"/>
</dbReference>
<name>A0ACA9SSJ3_9GLOM</name>
<reference evidence="1" key="1">
    <citation type="submission" date="2021-06" db="EMBL/GenBank/DDBJ databases">
        <authorList>
            <person name="Kallberg Y."/>
            <person name="Tangrot J."/>
            <person name="Rosling A."/>
        </authorList>
    </citation>
    <scope>NUCLEOTIDE SEQUENCE</scope>
    <source>
        <strain evidence="1">MA461A</strain>
    </source>
</reference>